<dbReference type="InterPro" id="IPR000070">
    <property type="entry name" value="Pectinesterase_cat"/>
</dbReference>
<evidence type="ECO:0000256" key="7">
    <source>
        <dbReference type="RuleBase" id="RU000589"/>
    </source>
</evidence>
<dbReference type="SMART" id="SM00856">
    <property type="entry name" value="PMEI"/>
    <property type="match status" value="1"/>
</dbReference>
<keyword evidence="4 7" id="KW-0378">Hydrolase</keyword>
<dbReference type="SUPFAM" id="SSF51126">
    <property type="entry name" value="Pectin lyase-like"/>
    <property type="match status" value="1"/>
</dbReference>
<dbReference type="Pfam" id="PF01095">
    <property type="entry name" value="Pectinesterase"/>
    <property type="match status" value="1"/>
</dbReference>
<feature type="active site" evidence="6">
    <location>
        <position position="438"/>
    </location>
</feature>
<evidence type="ECO:0000256" key="6">
    <source>
        <dbReference type="PROSITE-ProRule" id="PRU10040"/>
    </source>
</evidence>
<evidence type="ECO:0000256" key="3">
    <source>
        <dbReference type="ARBA" id="ARBA00007786"/>
    </source>
</evidence>
<comment type="similarity">
    <text evidence="3">In the C-terminal section; belongs to the pectinesterase family.</text>
</comment>
<dbReference type="InterPro" id="IPR011050">
    <property type="entry name" value="Pectin_lyase_fold/virulence"/>
</dbReference>
<dbReference type="Gene3D" id="2.160.20.10">
    <property type="entry name" value="Single-stranded right-handed beta-helix, Pectin lyase-like"/>
    <property type="match status" value="1"/>
</dbReference>
<evidence type="ECO:0000256" key="1">
    <source>
        <dbReference type="ARBA" id="ARBA00005184"/>
    </source>
</evidence>
<feature type="region of interest" description="Disordered" evidence="8">
    <location>
        <begin position="1"/>
        <end position="29"/>
    </location>
</feature>
<gene>
    <name evidence="11" type="ORF">V6N12_005029</name>
</gene>
<keyword evidence="9" id="KW-0472">Membrane</keyword>
<keyword evidence="9" id="KW-0812">Transmembrane</keyword>
<evidence type="ECO:0000313" key="11">
    <source>
        <dbReference type="EMBL" id="KAK8521115.1"/>
    </source>
</evidence>
<evidence type="ECO:0000256" key="4">
    <source>
        <dbReference type="ARBA" id="ARBA00022801"/>
    </source>
</evidence>
<evidence type="ECO:0000313" key="12">
    <source>
        <dbReference type="Proteomes" id="UP001472677"/>
    </source>
</evidence>
<comment type="caution">
    <text evidence="11">The sequence shown here is derived from an EMBL/GenBank/DDBJ whole genome shotgun (WGS) entry which is preliminary data.</text>
</comment>
<reference evidence="11 12" key="1">
    <citation type="journal article" date="2024" name="G3 (Bethesda)">
        <title>Genome assembly of Hibiscus sabdariffa L. provides insights into metabolisms of medicinal natural products.</title>
        <authorList>
            <person name="Kim T."/>
        </authorList>
    </citation>
    <scope>NUCLEOTIDE SEQUENCE [LARGE SCALE GENOMIC DNA]</scope>
    <source>
        <strain evidence="11">TK-2024</strain>
        <tissue evidence="11">Old leaves</tissue>
    </source>
</reference>
<dbReference type="SUPFAM" id="SSF101148">
    <property type="entry name" value="Plant invertase/pectin methylesterase inhibitor"/>
    <property type="match status" value="1"/>
</dbReference>
<dbReference type="NCBIfam" id="TIGR01614">
    <property type="entry name" value="PME_inhib"/>
    <property type="match status" value="1"/>
</dbReference>
<comment type="similarity">
    <text evidence="2">In the N-terminal section; belongs to the PMEI family.</text>
</comment>
<organism evidence="11 12">
    <name type="scientific">Hibiscus sabdariffa</name>
    <name type="common">roselle</name>
    <dbReference type="NCBI Taxonomy" id="183260"/>
    <lineage>
        <taxon>Eukaryota</taxon>
        <taxon>Viridiplantae</taxon>
        <taxon>Streptophyta</taxon>
        <taxon>Embryophyta</taxon>
        <taxon>Tracheophyta</taxon>
        <taxon>Spermatophyta</taxon>
        <taxon>Magnoliopsida</taxon>
        <taxon>eudicotyledons</taxon>
        <taxon>Gunneridae</taxon>
        <taxon>Pentapetalae</taxon>
        <taxon>rosids</taxon>
        <taxon>malvids</taxon>
        <taxon>Malvales</taxon>
        <taxon>Malvaceae</taxon>
        <taxon>Malvoideae</taxon>
        <taxon>Hibiscus</taxon>
    </lineage>
</organism>
<dbReference type="PROSITE" id="PS00503">
    <property type="entry name" value="PECTINESTERASE_2"/>
    <property type="match status" value="1"/>
</dbReference>
<evidence type="ECO:0000256" key="2">
    <source>
        <dbReference type="ARBA" id="ARBA00006027"/>
    </source>
</evidence>
<dbReference type="InterPro" id="IPR033131">
    <property type="entry name" value="Pectinesterase_Asp_AS"/>
</dbReference>
<accession>A0ABR2CN99</accession>
<dbReference type="PANTHER" id="PTHR31707">
    <property type="entry name" value="PECTINESTERASE"/>
    <property type="match status" value="1"/>
</dbReference>
<dbReference type="InterPro" id="IPR006501">
    <property type="entry name" value="Pectinesterase_inhib_dom"/>
</dbReference>
<dbReference type="Proteomes" id="UP001472677">
    <property type="component" value="Unassembled WGS sequence"/>
</dbReference>
<comment type="catalytic activity">
    <reaction evidence="7">
        <text>[(1-&gt;4)-alpha-D-galacturonosyl methyl ester](n) + n H2O = [(1-&gt;4)-alpha-D-galacturonosyl](n) + n methanol + n H(+)</text>
        <dbReference type="Rhea" id="RHEA:22380"/>
        <dbReference type="Rhea" id="RHEA-COMP:14570"/>
        <dbReference type="Rhea" id="RHEA-COMP:14573"/>
        <dbReference type="ChEBI" id="CHEBI:15377"/>
        <dbReference type="ChEBI" id="CHEBI:15378"/>
        <dbReference type="ChEBI" id="CHEBI:17790"/>
        <dbReference type="ChEBI" id="CHEBI:140522"/>
        <dbReference type="ChEBI" id="CHEBI:140523"/>
        <dbReference type="EC" id="3.1.1.11"/>
    </reaction>
</comment>
<evidence type="ECO:0000256" key="8">
    <source>
        <dbReference type="SAM" id="MobiDB-lite"/>
    </source>
</evidence>
<proteinExistence type="inferred from homology"/>
<evidence type="ECO:0000256" key="5">
    <source>
        <dbReference type="ARBA" id="ARBA00023085"/>
    </source>
</evidence>
<dbReference type="InterPro" id="IPR035513">
    <property type="entry name" value="Invertase/methylesterase_inhib"/>
</dbReference>
<name>A0ABR2CN99_9ROSI</name>
<keyword evidence="5 7" id="KW-0063">Aspartyl esterase</keyword>
<evidence type="ECO:0000256" key="9">
    <source>
        <dbReference type="SAM" id="Phobius"/>
    </source>
</evidence>
<keyword evidence="9" id="KW-1133">Transmembrane helix</keyword>
<dbReference type="Pfam" id="PF04043">
    <property type="entry name" value="PMEI"/>
    <property type="match status" value="1"/>
</dbReference>
<feature type="domain" description="Pectinesterase inhibitor" evidence="10">
    <location>
        <begin position="75"/>
        <end position="230"/>
    </location>
</feature>
<protein>
    <recommendedName>
        <fullName evidence="7">Pectinesterase</fullName>
        <ecNumber evidence="7">3.1.1.11</ecNumber>
    </recommendedName>
</protein>
<comment type="pathway">
    <text evidence="1 7">Glycan metabolism; pectin degradation; 2-dehydro-3-deoxy-D-gluconate from pectin: step 1/5.</text>
</comment>
<dbReference type="EC" id="3.1.1.11" evidence="7"/>
<dbReference type="EMBL" id="JBBPBM010000048">
    <property type="protein sequence ID" value="KAK8521115.1"/>
    <property type="molecule type" value="Genomic_DNA"/>
</dbReference>
<sequence>MAYDRLRPSEPGGSGAAPAEQQNHEEPKAKNENRKIVVLSVVAVAMIIVSAVCAGLVIGLREGGADSVGSQVRRKPTQAISRTCSKTRFPSLCVNSLLEFPGSLTANEQDLVHISFNMTLQHFSKALYTATSISYVQMEPRVRSAYDDCLELLDDSVDALSRSLSSVIPSQDGGNGGGGSTQDVMTWLSAALTNHDTCTEGFEGVSGTVKDQVTDKLTDLSELVSNCLSIFAASGGDDFAGVPIQNRRLLSSDDDLSGESVDEENFPKWLGRKERELLSTPVSAIQADIIVSKDGKGTVKTITEAIKKAPEHSTRRIIIYVKAGRYEEDNLKVGRKKTNLMFIGDGKGKTVIAGGKSVSQDLTTFHTAAFAATGAGFIARDITFENYAGPAKHQAVALRIGADHAVVYMCNIIGYQDTLYVHSNRQFYRECDIYGTVDFIFGNAAVVIQNCNIYARKPMALQKNTVTAQNRKDPNQNTGISIHKSRILPAPDLAASKGGFSTYLGRPWKMYSRTVFLLSYIGDHVHPRGWLEWNGNFALDTLYYGEYKNNGPGAAVAQRVKWSGYRVITSDAEASKFTVGQFIYGSAWLPSTGVAFMAGLQV</sequence>
<feature type="transmembrane region" description="Helical" evidence="9">
    <location>
        <begin position="36"/>
        <end position="60"/>
    </location>
</feature>
<dbReference type="Gene3D" id="1.20.140.40">
    <property type="entry name" value="Invertase/pectin methylesterase inhibitor family protein"/>
    <property type="match status" value="1"/>
</dbReference>
<dbReference type="InterPro" id="IPR012334">
    <property type="entry name" value="Pectin_lyas_fold"/>
</dbReference>
<keyword evidence="12" id="KW-1185">Reference proteome</keyword>
<dbReference type="CDD" id="cd15798">
    <property type="entry name" value="PMEI-like_3"/>
    <property type="match status" value="1"/>
</dbReference>
<evidence type="ECO:0000259" key="10">
    <source>
        <dbReference type="SMART" id="SM00856"/>
    </source>
</evidence>